<keyword evidence="4 6" id="KW-0326">Glycosidase</keyword>
<proteinExistence type="inferred from homology"/>
<comment type="catalytic activity">
    <reaction evidence="8">
        <text>Endohydrolysis of (1-&gt;4)-beta-D-glucosidic linkages in cellulose, lichenin and cereal beta-D-glucans.</text>
        <dbReference type="EC" id="3.2.1.4"/>
    </reaction>
</comment>
<dbReference type="PRINTS" id="PR00134">
    <property type="entry name" value="GLHYDRLASE10"/>
</dbReference>
<evidence type="ECO:0000313" key="11">
    <source>
        <dbReference type="EMBL" id="MFC0047302.1"/>
    </source>
</evidence>
<evidence type="ECO:0000313" key="12">
    <source>
        <dbReference type="Proteomes" id="UP001589813"/>
    </source>
</evidence>
<keyword evidence="12" id="KW-1185">Reference proteome</keyword>
<name>A0ABV6BB62_9GAMM</name>
<dbReference type="SUPFAM" id="SSF81296">
    <property type="entry name" value="E set domains"/>
    <property type="match status" value="1"/>
</dbReference>
<keyword evidence="8" id="KW-0732">Signal</keyword>
<keyword evidence="3 6" id="KW-0119">Carbohydrate metabolism</keyword>
<dbReference type="Pfam" id="PF00759">
    <property type="entry name" value="Glyco_hydro_9"/>
    <property type="match status" value="1"/>
</dbReference>
<evidence type="ECO:0000256" key="1">
    <source>
        <dbReference type="ARBA" id="ARBA00007072"/>
    </source>
</evidence>
<feature type="active site" evidence="7">
    <location>
        <position position="942"/>
    </location>
</feature>
<dbReference type="InterPro" id="IPR033126">
    <property type="entry name" value="Glyco_hydro_9_Asp/Glu_AS"/>
</dbReference>
<feature type="signal peptide" evidence="8">
    <location>
        <begin position="1"/>
        <end position="21"/>
    </location>
</feature>
<dbReference type="InterPro" id="IPR044846">
    <property type="entry name" value="GH10"/>
</dbReference>
<dbReference type="InterPro" id="IPR001701">
    <property type="entry name" value="Glyco_hydro_9"/>
</dbReference>
<dbReference type="PROSITE" id="PS51760">
    <property type="entry name" value="GH10_2"/>
    <property type="match status" value="1"/>
</dbReference>
<evidence type="ECO:0000256" key="5">
    <source>
        <dbReference type="ARBA" id="ARBA00023326"/>
    </source>
</evidence>
<dbReference type="PANTHER" id="PTHR31490:SF90">
    <property type="entry name" value="ENDO-1,4-BETA-XYLANASE A"/>
    <property type="match status" value="1"/>
</dbReference>
<dbReference type="RefSeq" id="WP_377240467.1">
    <property type="nucleotide sequence ID" value="NZ_JBHLXP010000001.1"/>
</dbReference>
<evidence type="ECO:0000259" key="10">
    <source>
        <dbReference type="PROSITE" id="PS51760"/>
    </source>
</evidence>
<dbReference type="EC" id="3.2.1.4" evidence="8"/>
<dbReference type="InterPro" id="IPR012341">
    <property type="entry name" value="6hp_glycosidase-like_sf"/>
</dbReference>
<dbReference type="Pfam" id="PF02927">
    <property type="entry name" value="CelD_N"/>
    <property type="match status" value="1"/>
</dbReference>
<dbReference type="Gene3D" id="3.20.20.80">
    <property type="entry name" value="Glycosidases"/>
    <property type="match status" value="1"/>
</dbReference>
<evidence type="ECO:0000256" key="6">
    <source>
        <dbReference type="PROSITE-ProRule" id="PRU10059"/>
    </source>
</evidence>
<comment type="similarity">
    <text evidence="1 6 8">Belongs to the glycosyl hydrolase 9 (cellulase E) family.</text>
</comment>
<dbReference type="PROSITE" id="PS00592">
    <property type="entry name" value="GH9_2"/>
    <property type="match status" value="1"/>
</dbReference>
<comment type="catalytic activity">
    <reaction evidence="9">
        <text>Endohydrolysis of (1-&gt;4)-beta-D-xylosidic linkages in xylans.</text>
        <dbReference type="EC" id="3.2.1.8"/>
    </reaction>
</comment>
<evidence type="ECO:0000256" key="8">
    <source>
        <dbReference type="RuleBase" id="RU361166"/>
    </source>
</evidence>
<dbReference type="InterPro" id="IPR001000">
    <property type="entry name" value="GH10_dom"/>
</dbReference>
<evidence type="ECO:0000256" key="9">
    <source>
        <dbReference type="RuleBase" id="RU361174"/>
    </source>
</evidence>
<dbReference type="Gene3D" id="2.60.40.10">
    <property type="entry name" value="Immunoglobulins"/>
    <property type="match status" value="1"/>
</dbReference>
<dbReference type="CDD" id="cd02850">
    <property type="entry name" value="E_set_Cellulase_N"/>
    <property type="match status" value="1"/>
</dbReference>
<dbReference type="Gene3D" id="1.50.10.10">
    <property type="match status" value="1"/>
</dbReference>
<dbReference type="SUPFAM" id="SSF51445">
    <property type="entry name" value="(Trans)glycosidases"/>
    <property type="match status" value="1"/>
</dbReference>
<comment type="caution">
    <text evidence="11">The sequence shown here is derived from an EMBL/GenBank/DDBJ whole genome shotgun (WGS) entry which is preliminary data.</text>
</comment>
<gene>
    <name evidence="11" type="ORF">ACFFJP_03230</name>
</gene>
<dbReference type="InterPro" id="IPR018221">
    <property type="entry name" value="Glyco_hydro_9_His_AS"/>
</dbReference>
<dbReference type="SUPFAM" id="SSF48208">
    <property type="entry name" value="Six-hairpin glycosidases"/>
    <property type="match status" value="1"/>
</dbReference>
<keyword evidence="5 6" id="KW-0624">Polysaccharide degradation</keyword>
<dbReference type="InterPro" id="IPR008928">
    <property type="entry name" value="6-hairpin_glycosidase_sf"/>
</dbReference>
<evidence type="ECO:0000256" key="2">
    <source>
        <dbReference type="ARBA" id="ARBA00022801"/>
    </source>
</evidence>
<organism evidence="11 12">
    <name type="scientific">Rheinheimera tilapiae</name>
    <dbReference type="NCBI Taxonomy" id="875043"/>
    <lineage>
        <taxon>Bacteria</taxon>
        <taxon>Pseudomonadati</taxon>
        <taxon>Pseudomonadota</taxon>
        <taxon>Gammaproteobacteria</taxon>
        <taxon>Chromatiales</taxon>
        <taxon>Chromatiaceae</taxon>
        <taxon>Rheinheimera</taxon>
    </lineage>
</organism>
<keyword evidence="8" id="KW-0136">Cellulose degradation</keyword>
<feature type="chain" id="PRO_5044991721" description="Multifunctional fusion protein" evidence="8">
    <location>
        <begin position="22"/>
        <end position="969"/>
    </location>
</feature>
<keyword evidence="2 6" id="KW-0378">Hydrolase</keyword>
<dbReference type="EMBL" id="JBHLXP010000001">
    <property type="protein sequence ID" value="MFC0047302.1"/>
    <property type="molecule type" value="Genomic_DNA"/>
</dbReference>
<dbReference type="InterPro" id="IPR013783">
    <property type="entry name" value="Ig-like_fold"/>
</dbReference>
<feature type="domain" description="GH10" evidence="10">
    <location>
        <begin position="45"/>
        <end position="393"/>
    </location>
</feature>
<evidence type="ECO:0000256" key="3">
    <source>
        <dbReference type="ARBA" id="ARBA00023277"/>
    </source>
</evidence>
<evidence type="ECO:0000256" key="4">
    <source>
        <dbReference type="ARBA" id="ARBA00023295"/>
    </source>
</evidence>
<dbReference type="EC" id="3.2.1.8" evidence="9"/>
<feature type="active site" evidence="7">
    <location>
        <position position="951"/>
    </location>
</feature>
<dbReference type="Pfam" id="PF00331">
    <property type="entry name" value="Glyco_hydro_10"/>
    <property type="match status" value="1"/>
</dbReference>
<dbReference type="Proteomes" id="UP001589813">
    <property type="component" value="Unassembled WGS sequence"/>
</dbReference>
<reference evidence="11 12" key="1">
    <citation type="submission" date="2024-09" db="EMBL/GenBank/DDBJ databases">
        <authorList>
            <person name="Sun Q."/>
            <person name="Mori K."/>
        </authorList>
    </citation>
    <scope>NUCLEOTIDE SEQUENCE [LARGE SCALE GENOMIC DNA]</scope>
    <source>
        <strain evidence="11 12">KCTC 23315</strain>
    </source>
</reference>
<dbReference type="InterPro" id="IPR014756">
    <property type="entry name" value="Ig_E-set"/>
</dbReference>
<sequence length="969" mass="104722">MKLRFLSRTFCAITLCSPLLAGLSGCAGEPSQPEQTAAKQMAAEPATATGLRHAFAPYFLLGTALSQAQISGAESSIQPLLAQHFNSLTAANLMKWENIEPVEGQFDFSGSDALVALAKAQGSVVIGHTLLWHQQTPAWVFRGPDGQPASKALLLERLSRHIQTVVGRYRGQIKGWDVVNEALNEDGSLRNSEWRQILGDDYILTAFRLAQEVDPAVELYYNDFNLYKPEKRQGVLRLVKQLQDAGIRVAGIGMQGHYGLQSPLLSEVEDSIRAYAATGAQVMITELDISVLPWPEQVAGGAEISHKLALEQKLNPYAAGLPADVAAQHSQRYVDLFRLFLKYQASINRVTLWGVHDAESWLNNFPMLGRTDYPLLFDRQQQAKPVVAVLTQLAQQFGTSCAVVQVNQTGYLPSASKQALVQGAIAPQQFRIFDASGTVVFAGQSSAPADWALTAPADRRLAAEKVATLDFSALQQPGFYQLQLQNDCPLTPFRVAPAVYSAVHDGAIKAFYFNRASTALSPEHAGPYARAAGHPDEQVIVHASAASASRPAGTQFSAPKGWYDAGDYNKYVVNSGVSTYTLLQAYSDFPAFYANRQWQIPESGLGSAKNAMPDLLAEVQWNLDWLRAMQDPFDGGVYHKLTNLTFDGVVMPKDATKPRFVVQKTTAAALNYAAVLAKASRVLAAFPADQAQAAGYATRAVDYAKSAEAAWRWALAHPDVVYRQPADVKTGAYGDDVLSDEFAFAAGALYLQNGRADYLAAFEAFRQKAGPLQVAGWANPLALVVAELAVTPVVPAALRATLQQQMTGLANEFVRQQQQSPAALALVENDFVWGSNAVALNKAMLLLQSARLLGTDAAGKIQQQQYQQAAQGLVDYVLGRNPTGYSYVSGFGSKTPQHLHHRPSEADGVTAPVPGWLAGGANPGQQDGCVYPSKAPAKSYSDTECSYASNEVAINWNAPLVYVLAALLN</sequence>
<dbReference type="PANTHER" id="PTHR31490">
    <property type="entry name" value="GLYCOSYL HYDROLASE"/>
    <property type="match status" value="1"/>
</dbReference>
<dbReference type="InterPro" id="IPR017853">
    <property type="entry name" value="GH"/>
</dbReference>
<protein>
    <recommendedName>
        <fullName evidence="8 9">Multifunctional fusion protein</fullName>
    </recommendedName>
    <domain>
        <recommendedName>
            <fullName evidence="8">Endoglucanase</fullName>
            <ecNumber evidence="8">3.2.1.4</ecNumber>
        </recommendedName>
    </domain>
    <domain>
        <recommendedName>
            <fullName evidence="9">Beta-xylanase</fullName>
            <ecNumber evidence="9">3.2.1.8</ecNumber>
        </recommendedName>
    </domain>
</protein>
<evidence type="ECO:0000256" key="7">
    <source>
        <dbReference type="PROSITE-ProRule" id="PRU10060"/>
    </source>
</evidence>
<accession>A0ABV6BB62</accession>
<comment type="similarity">
    <text evidence="9">Belongs to the glycosyl hydrolase 10 (cellulase F) family.</text>
</comment>
<dbReference type="SMART" id="SM00633">
    <property type="entry name" value="Glyco_10"/>
    <property type="match status" value="1"/>
</dbReference>
<dbReference type="PROSITE" id="PS51257">
    <property type="entry name" value="PROKAR_LIPOPROTEIN"/>
    <property type="match status" value="1"/>
</dbReference>
<feature type="active site" evidence="6">
    <location>
        <position position="900"/>
    </location>
</feature>
<dbReference type="PROSITE" id="PS00698">
    <property type="entry name" value="GH9_3"/>
    <property type="match status" value="1"/>
</dbReference>
<dbReference type="InterPro" id="IPR004197">
    <property type="entry name" value="Cellulase_Ig-like"/>
</dbReference>